<dbReference type="AlphaFoldDB" id="K9VYB9"/>
<dbReference type="EMBL" id="CP003620">
    <property type="protein sequence ID" value="AFZ13113.1"/>
    <property type="molecule type" value="Genomic_DNA"/>
</dbReference>
<dbReference type="InterPro" id="IPR007891">
    <property type="entry name" value="CHASE3"/>
</dbReference>
<dbReference type="PANTHER" id="PTHR32089">
    <property type="entry name" value="METHYL-ACCEPTING CHEMOTAXIS PROTEIN MCPB"/>
    <property type="match status" value="1"/>
</dbReference>
<dbReference type="Gene3D" id="1.10.287.950">
    <property type="entry name" value="Methyl-accepting chemotaxis protein"/>
    <property type="match status" value="1"/>
</dbReference>
<evidence type="ECO:0000259" key="4">
    <source>
        <dbReference type="PROSITE" id="PS50111"/>
    </source>
</evidence>
<keyword evidence="6" id="KW-1185">Reference proteome</keyword>
<keyword evidence="1 2" id="KW-0807">Transducer</keyword>
<keyword evidence="3" id="KW-1133">Transmembrane helix</keyword>
<name>K9VYB9_9CYAN</name>
<evidence type="ECO:0000256" key="3">
    <source>
        <dbReference type="SAM" id="Phobius"/>
    </source>
</evidence>
<keyword evidence="3" id="KW-0472">Membrane</keyword>
<dbReference type="CDD" id="cd19410">
    <property type="entry name" value="HK9-like_sensor"/>
    <property type="match status" value="1"/>
</dbReference>
<protein>
    <submittedName>
        <fullName evidence="5">Methyl-accepting chemotaxis sensory transducer</fullName>
    </submittedName>
</protein>
<dbReference type="PATRIC" id="fig|1173022.3.peg.2426"/>
<dbReference type="PROSITE" id="PS50111">
    <property type="entry name" value="CHEMOTAXIS_TRANSDUC_2"/>
    <property type="match status" value="1"/>
</dbReference>
<evidence type="ECO:0000313" key="6">
    <source>
        <dbReference type="Proteomes" id="UP000010472"/>
    </source>
</evidence>
<organism evidence="5 6">
    <name type="scientific">Crinalium epipsammum PCC 9333</name>
    <dbReference type="NCBI Taxonomy" id="1173022"/>
    <lineage>
        <taxon>Bacteria</taxon>
        <taxon>Bacillati</taxon>
        <taxon>Cyanobacteriota</taxon>
        <taxon>Cyanophyceae</taxon>
        <taxon>Gomontiellales</taxon>
        <taxon>Gomontiellaceae</taxon>
        <taxon>Crinalium</taxon>
    </lineage>
</organism>
<dbReference type="RefSeq" id="WP_015203227.1">
    <property type="nucleotide sequence ID" value="NC_019753.1"/>
</dbReference>
<dbReference type="Proteomes" id="UP000010472">
    <property type="component" value="Chromosome"/>
</dbReference>
<accession>K9VYB9</accession>
<dbReference type="HOGENOM" id="CLU_000445_107_27_3"/>
<dbReference type="SUPFAM" id="SSF58104">
    <property type="entry name" value="Methyl-accepting chemotaxis protein (MCP) signaling domain"/>
    <property type="match status" value="1"/>
</dbReference>
<reference evidence="5 6" key="1">
    <citation type="submission" date="2012-06" db="EMBL/GenBank/DDBJ databases">
        <title>Finished chromosome of genome of Crinalium epipsammum PCC 9333.</title>
        <authorList>
            <consortium name="US DOE Joint Genome Institute"/>
            <person name="Gugger M."/>
            <person name="Coursin T."/>
            <person name="Rippka R."/>
            <person name="Tandeau De Marsac N."/>
            <person name="Huntemann M."/>
            <person name="Wei C.-L."/>
            <person name="Han J."/>
            <person name="Detter J.C."/>
            <person name="Han C."/>
            <person name="Tapia R."/>
            <person name="Davenport K."/>
            <person name="Daligault H."/>
            <person name="Erkkila T."/>
            <person name="Gu W."/>
            <person name="Munk A.C.C."/>
            <person name="Teshima H."/>
            <person name="Xu Y."/>
            <person name="Chain P."/>
            <person name="Chen A."/>
            <person name="Krypides N."/>
            <person name="Mavromatis K."/>
            <person name="Markowitz V."/>
            <person name="Szeto E."/>
            <person name="Ivanova N."/>
            <person name="Mikhailova N."/>
            <person name="Ovchinnikova G."/>
            <person name="Pagani I."/>
            <person name="Pati A."/>
            <person name="Goodwin L."/>
            <person name="Peters L."/>
            <person name="Pitluck S."/>
            <person name="Woyke T."/>
            <person name="Kerfeld C."/>
        </authorList>
    </citation>
    <scope>NUCLEOTIDE SEQUENCE [LARGE SCALE GENOMIC DNA]</scope>
    <source>
        <strain evidence="5 6">PCC 9333</strain>
    </source>
</reference>
<dbReference type="STRING" id="1173022.Cri9333_2242"/>
<dbReference type="OrthoDB" id="457060at2"/>
<evidence type="ECO:0000256" key="1">
    <source>
        <dbReference type="ARBA" id="ARBA00023224"/>
    </source>
</evidence>
<dbReference type="SMART" id="SM00283">
    <property type="entry name" value="MA"/>
    <property type="match status" value="1"/>
</dbReference>
<evidence type="ECO:0000256" key="2">
    <source>
        <dbReference type="PROSITE-ProRule" id="PRU00284"/>
    </source>
</evidence>
<dbReference type="eggNOG" id="COG0840">
    <property type="taxonomic scope" value="Bacteria"/>
</dbReference>
<dbReference type="InterPro" id="IPR004089">
    <property type="entry name" value="MCPsignal_dom"/>
</dbReference>
<dbReference type="PANTHER" id="PTHR32089:SF112">
    <property type="entry name" value="LYSOZYME-LIKE PROTEIN-RELATED"/>
    <property type="match status" value="1"/>
</dbReference>
<sequence>MQSNIKLGKITKIGFGTIIALMVGIGISSKVSTNRLVAAVNWVTHTYEVKAKLKGLEKDLVDAETGQRGFIFTGREDFLEPYKNSQKVNGQHFRELKELIKDNPKQIERLIRIEDLSQQKMSELAATIALKKANKEKELRSLVLSGRGKQVMDELRNKLDNMLEIEDDLLIKRQEEAKQAEQISSLISLGGTSAAIALGVFTLLFIDRKVVRPINQVSNNIARASTEIAAAVDQQERSAAHQATAVTQTTTTMDELGASSRQAADQAEASVETARKLLYLAESSTTGARQALSLAESSASGARQVLSLAESSATGARQVLTLAESGNESVRKTQDGMSTLKEKVGAIAEHIMRLSEQTTQIGSITNLVTDLANQTNMLSLNAAVEAARAGENGKGFGVVASEIRKLADQSKRSAEKINTLITDIQNAINVTVMVTDEGKKNAEEGIKLTQETAVAFNKVSQAINDVVLEASTNVTQAINDVILQASVQVNQAINDVILNNQENSIIAINDVVVRSQQISLTAKQQAIAIQQVVEAMNNLNQAAMETASGLNQTKAETQQLNTAALNLQTVV</sequence>
<dbReference type="KEGG" id="cep:Cri9333_2242"/>
<proteinExistence type="predicted"/>
<feature type="domain" description="Methyl-accepting transducer" evidence="4">
    <location>
        <begin position="217"/>
        <end position="540"/>
    </location>
</feature>
<feature type="transmembrane region" description="Helical" evidence="3">
    <location>
        <begin position="183"/>
        <end position="206"/>
    </location>
</feature>
<dbReference type="GO" id="GO:0007165">
    <property type="term" value="P:signal transduction"/>
    <property type="evidence" value="ECO:0007669"/>
    <property type="project" value="UniProtKB-KW"/>
</dbReference>
<keyword evidence="3" id="KW-0812">Transmembrane</keyword>
<dbReference type="Pfam" id="PF00015">
    <property type="entry name" value="MCPsignal"/>
    <property type="match status" value="1"/>
</dbReference>
<dbReference type="GO" id="GO:0016020">
    <property type="term" value="C:membrane"/>
    <property type="evidence" value="ECO:0007669"/>
    <property type="project" value="InterPro"/>
</dbReference>
<dbReference type="eggNOG" id="COG5278">
    <property type="taxonomic scope" value="Bacteria"/>
</dbReference>
<evidence type="ECO:0000313" key="5">
    <source>
        <dbReference type="EMBL" id="AFZ13113.1"/>
    </source>
</evidence>
<dbReference type="Pfam" id="PF05227">
    <property type="entry name" value="CHASE3"/>
    <property type="match status" value="1"/>
</dbReference>
<gene>
    <name evidence="5" type="ORF">Cri9333_2242</name>
</gene>